<dbReference type="HOGENOM" id="CLU_055261_1_4_6"/>
<protein>
    <recommendedName>
        <fullName evidence="2">Transposase IS4-like domain-containing protein</fullName>
    </recommendedName>
</protein>
<name>K8WEC7_9GAMM</name>
<organism evidence="3 4">
    <name type="scientific">Providencia sneebia DSM 19967</name>
    <dbReference type="NCBI Taxonomy" id="1141660"/>
    <lineage>
        <taxon>Bacteria</taxon>
        <taxon>Pseudomonadati</taxon>
        <taxon>Pseudomonadota</taxon>
        <taxon>Gammaproteobacteria</taxon>
        <taxon>Enterobacterales</taxon>
        <taxon>Morganellaceae</taxon>
        <taxon>Providencia</taxon>
    </lineage>
</organism>
<evidence type="ECO:0000313" key="3">
    <source>
        <dbReference type="EMBL" id="EKT55822.1"/>
    </source>
</evidence>
<reference evidence="3 4" key="1">
    <citation type="journal article" date="2012" name="BMC Genomics">
        <title>Comparative genomics of bacteria in the genus Providencia isolated from wild Drosophila melanogaster.</title>
        <authorList>
            <person name="Galac M.R."/>
            <person name="Lazzaro B.P."/>
        </authorList>
    </citation>
    <scope>NUCLEOTIDE SEQUENCE [LARGE SCALE GENOMIC DNA]</scope>
    <source>
        <strain evidence="3 4">DSM 19967</strain>
    </source>
</reference>
<accession>K8WEC7</accession>
<proteinExistence type="predicted"/>
<dbReference type="Pfam" id="PF01609">
    <property type="entry name" value="DDE_Tnp_1"/>
    <property type="match status" value="1"/>
</dbReference>
<dbReference type="GO" id="GO:0004803">
    <property type="term" value="F:transposase activity"/>
    <property type="evidence" value="ECO:0007669"/>
    <property type="project" value="InterPro"/>
</dbReference>
<evidence type="ECO:0000259" key="2">
    <source>
        <dbReference type="Pfam" id="PF01609"/>
    </source>
</evidence>
<feature type="region of interest" description="Disordered" evidence="1">
    <location>
        <begin position="1"/>
        <end position="29"/>
    </location>
</feature>
<dbReference type="GO" id="GO:0003677">
    <property type="term" value="F:DNA binding"/>
    <property type="evidence" value="ECO:0007669"/>
    <property type="project" value="InterPro"/>
</dbReference>
<sequence>MSKSPLAGSKKQARTQQTPGKRGVKRSLMTDGNGLPLALVVAGANTHDIKLVADTLDALQTGRPGKRLRLSMDKGYEAEWLGTYLRSRRDEPHIQSRKDESEAIKNTDFKAHRWVVERTHSWMNRYRRVLTRWEKKVENYEAMLHFACGIIVWNKILLE</sequence>
<keyword evidence="4" id="KW-1185">Reference proteome</keyword>
<dbReference type="InterPro" id="IPR002559">
    <property type="entry name" value="Transposase_11"/>
</dbReference>
<dbReference type="PATRIC" id="fig|1141660.3.peg.2521"/>
<dbReference type="PANTHER" id="PTHR30007:SF0">
    <property type="entry name" value="TRANSPOSASE"/>
    <property type="match status" value="1"/>
</dbReference>
<dbReference type="PANTHER" id="PTHR30007">
    <property type="entry name" value="PHP DOMAIN PROTEIN"/>
    <property type="match status" value="1"/>
</dbReference>
<gene>
    <name evidence="3" type="ORF">OO7_12644</name>
</gene>
<evidence type="ECO:0000313" key="4">
    <source>
        <dbReference type="Proteomes" id="UP000010290"/>
    </source>
</evidence>
<comment type="caution">
    <text evidence="3">The sequence shown here is derived from an EMBL/GenBank/DDBJ whole genome shotgun (WGS) entry which is preliminary data.</text>
</comment>
<dbReference type="EMBL" id="AKKN01000010">
    <property type="protein sequence ID" value="EKT55822.1"/>
    <property type="molecule type" value="Genomic_DNA"/>
</dbReference>
<dbReference type="GO" id="GO:0006313">
    <property type="term" value="P:DNA transposition"/>
    <property type="evidence" value="ECO:0007669"/>
    <property type="project" value="InterPro"/>
</dbReference>
<feature type="domain" description="Transposase IS4-like" evidence="2">
    <location>
        <begin position="9"/>
        <end position="144"/>
    </location>
</feature>
<dbReference type="Proteomes" id="UP000010290">
    <property type="component" value="Chromosome"/>
</dbReference>
<dbReference type="AlphaFoldDB" id="K8WEC7"/>
<evidence type="ECO:0000256" key="1">
    <source>
        <dbReference type="SAM" id="MobiDB-lite"/>
    </source>
</evidence>
<dbReference type="NCBIfam" id="NF033580">
    <property type="entry name" value="transpos_IS5_3"/>
    <property type="match status" value="1"/>
</dbReference>